<proteinExistence type="predicted"/>
<keyword evidence="1" id="KW-0472">Membrane</keyword>
<dbReference type="Proteomes" id="UP000460221">
    <property type="component" value="Unassembled WGS sequence"/>
</dbReference>
<dbReference type="EMBL" id="WLYK01000013">
    <property type="protein sequence ID" value="MTD17035.1"/>
    <property type="molecule type" value="Genomic_DNA"/>
</dbReference>
<keyword evidence="1" id="KW-0812">Transmembrane</keyword>
<feature type="transmembrane region" description="Helical" evidence="1">
    <location>
        <begin position="21"/>
        <end position="44"/>
    </location>
</feature>
<protein>
    <submittedName>
        <fullName evidence="2">Pilus assembly protein</fullName>
    </submittedName>
</protein>
<dbReference type="NCBIfam" id="NF041390">
    <property type="entry name" value="TadE_Rv3655c"/>
    <property type="match status" value="1"/>
</dbReference>
<evidence type="ECO:0000313" key="3">
    <source>
        <dbReference type="Proteomes" id="UP000460221"/>
    </source>
</evidence>
<evidence type="ECO:0000256" key="1">
    <source>
        <dbReference type="SAM" id="Phobius"/>
    </source>
</evidence>
<keyword evidence="3" id="KW-1185">Reference proteome</keyword>
<dbReference type="RefSeq" id="WP_322098385.1">
    <property type="nucleotide sequence ID" value="NZ_WLYK01000013.1"/>
</dbReference>
<reference evidence="2 3" key="1">
    <citation type="submission" date="2019-11" db="EMBL/GenBank/DDBJ databases">
        <authorList>
            <person name="Jiang L.-Q."/>
        </authorList>
    </citation>
    <scope>NUCLEOTIDE SEQUENCE [LARGE SCALE GENOMIC DNA]</scope>
    <source>
        <strain evidence="2 3">YIM 132087</strain>
    </source>
</reference>
<evidence type="ECO:0000313" key="2">
    <source>
        <dbReference type="EMBL" id="MTD17035.1"/>
    </source>
</evidence>
<accession>A0A7K1FSC0</accession>
<dbReference type="AlphaFoldDB" id="A0A7K1FSC0"/>
<comment type="caution">
    <text evidence="2">The sequence shown here is derived from an EMBL/GenBank/DDBJ whole genome shotgun (WGS) entry which is preliminary data.</text>
</comment>
<sequence>MTATPAGRSRRADRGGVTVEAALALSSLMVVLVLCLAGLMTVIAQLRISDAAAEAARLAGRGDESGAQAAVAALAPSGASLELGVDGDLVVAVVRASPGSVLSGIRLDARAVAHREESIGG</sequence>
<dbReference type="InterPro" id="IPR049790">
    <property type="entry name" value="Rv3655c/TadE"/>
</dbReference>
<gene>
    <name evidence="2" type="ORF">GIS00_24165</name>
</gene>
<keyword evidence="1" id="KW-1133">Transmembrane helix</keyword>
<organism evidence="2 3">
    <name type="scientific">Nakamurella alba</name>
    <dbReference type="NCBI Taxonomy" id="2665158"/>
    <lineage>
        <taxon>Bacteria</taxon>
        <taxon>Bacillati</taxon>
        <taxon>Actinomycetota</taxon>
        <taxon>Actinomycetes</taxon>
        <taxon>Nakamurellales</taxon>
        <taxon>Nakamurellaceae</taxon>
        <taxon>Nakamurella</taxon>
    </lineage>
</organism>
<name>A0A7K1FSC0_9ACTN</name>